<dbReference type="AlphaFoldDB" id="H3GJ80"/>
<evidence type="ECO:0000313" key="3">
    <source>
        <dbReference type="Proteomes" id="UP000005238"/>
    </source>
</evidence>
<protein>
    <submittedName>
        <fullName evidence="2">Uncharacterized protein</fullName>
    </submittedName>
</protein>
<proteinExistence type="predicted"/>
<sequence length="345" mass="39015">MAFQFPVASGKKKKVQVFECPTETWKERKPRVNKSKAKEEEPELSLRQEIRKEFDDTFDLVLEFASSSLKGKEKKAHEAKKIEALGGKAAKNRSVPYKVLIGLKTKGVARKQRREELLKESDVVTGKRKSSGDSRDHQKRKKVDYGVQATKGRFKRGVLDTSMGSARRATFSFFDAAHTDGYVAPANESKKVARCGDQANSHNGGGFFADEEEDEDIVTKIHHWQNITKDSKTKRPQMRREPHDLFSKTEKSQPESDGTVPAASDIQLNRLLDDYMLGEKGDQIMQQMEDLTTDDPPSPVLKSQNDLFGADEHKQDKDKQDPAELSLDPDAMMSMEDFEKYIADN</sequence>
<accession>H3GJ80</accession>
<dbReference type="EMBL" id="DS566013">
    <property type="status" value="NOT_ANNOTATED_CDS"/>
    <property type="molecule type" value="Genomic_DNA"/>
</dbReference>
<dbReference type="GO" id="GO:0005730">
    <property type="term" value="C:nucleolus"/>
    <property type="evidence" value="ECO:0000318"/>
    <property type="project" value="GO_Central"/>
</dbReference>
<dbReference type="Pfam" id="PF15375">
    <property type="entry name" value="FSAF1"/>
    <property type="match status" value="1"/>
</dbReference>
<dbReference type="OMA" id="QANSHNG"/>
<dbReference type="InterPro" id="IPR053030">
    <property type="entry name" value="Ribosomal_biogenesis_FAF1-like"/>
</dbReference>
<reference evidence="2" key="2">
    <citation type="submission" date="2015-06" db="UniProtKB">
        <authorList>
            <consortium name="EnsemblProtists"/>
        </authorList>
    </citation>
    <scope>IDENTIFICATION</scope>
    <source>
        <strain evidence="2">Pr102</strain>
    </source>
</reference>
<keyword evidence="3" id="KW-1185">Reference proteome</keyword>
<dbReference type="EnsemblProtists" id="Phyra76192">
    <property type="protein sequence ID" value="Phyra76192"/>
    <property type="gene ID" value="Phyra76192"/>
</dbReference>
<dbReference type="VEuPathDB" id="FungiDB:KRP22_5238"/>
<dbReference type="Proteomes" id="UP000005238">
    <property type="component" value="Unassembled WGS sequence"/>
</dbReference>
<dbReference type="HOGENOM" id="CLU_795634_0_0_1"/>
<name>H3GJ80_PHYRM</name>
<feature type="compositionally biased region" description="Basic and acidic residues" evidence="1">
    <location>
        <begin position="229"/>
        <end position="254"/>
    </location>
</feature>
<dbReference type="VEuPathDB" id="FungiDB:KRP22_5237"/>
<feature type="region of interest" description="Disordered" evidence="1">
    <location>
        <begin position="111"/>
        <end position="147"/>
    </location>
</feature>
<dbReference type="InterPro" id="IPR027973">
    <property type="entry name" value="FSAF1-like"/>
</dbReference>
<dbReference type="InParanoid" id="H3GJ80"/>
<dbReference type="GO" id="GO:0000462">
    <property type="term" value="P:maturation of SSU-rRNA from tricistronic rRNA transcript (SSU-rRNA, 5.8S rRNA, LSU-rRNA)"/>
    <property type="evidence" value="ECO:0000318"/>
    <property type="project" value="GO_Central"/>
</dbReference>
<reference evidence="3" key="1">
    <citation type="journal article" date="2006" name="Science">
        <title>Phytophthora genome sequences uncover evolutionary origins and mechanisms of pathogenesis.</title>
        <authorList>
            <person name="Tyler B.M."/>
            <person name="Tripathy S."/>
            <person name="Zhang X."/>
            <person name="Dehal P."/>
            <person name="Jiang R.H."/>
            <person name="Aerts A."/>
            <person name="Arredondo F.D."/>
            <person name="Baxter L."/>
            <person name="Bensasson D."/>
            <person name="Beynon J.L."/>
            <person name="Chapman J."/>
            <person name="Damasceno C.M."/>
            <person name="Dorrance A.E."/>
            <person name="Dou D."/>
            <person name="Dickerman A.W."/>
            <person name="Dubchak I.L."/>
            <person name="Garbelotto M."/>
            <person name="Gijzen M."/>
            <person name="Gordon S.G."/>
            <person name="Govers F."/>
            <person name="Grunwald N.J."/>
            <person name="Huang W."/>
            <person name="Ivors K.L."/>
            <person name="Jones R.W."/>
            <person name="Kamoun S."/>
            <person name="Krampis K."/>
            <person name="Lamour K.H."/>
            <person name="Lee M.K."/>
            <person name="McDonald W.H."/>
            <person name="Medina M."/>
            <person name="Meijer H.J."/>
            <person name="Nordberg E.K."/>
            <person name="Maclean D.J."/>
            <person name="Ospina-Giraldo M.D."/>
            <person name="Morris P.F."/>
            <person name="Phuntumart V."/>
            <person name="Putnam N.H."/>
            <person name="Rash S."/>
            <person name="Rose J.K."/>
            <person name="Sakihama Y."/>
            <person name="Salamov A.A."/>
            <person name="Savidor A."/>
            <person name="Scheuring C.F."/>
            <person name="Smith B.M."/>
            <person name="Sobral B.W."/>
            <person name="Terry A."/>
            <person name="Torto-Alalibo T.A."/>
            <person name="Win J."/>
            <person name="Xu Z."/>
            <person name="Zhang H."/>
            <person name="Grigoriev I.V."/>
            <person name="Rokhsar D.S."/>
            <person name="Boore J.L."/>
        </authorList>
    </citation>
    <scope>NUCLEOTIDE SEQUENCE [LARGE SCALE GENOMIC DNA]</scope>
    <source>
        <strain evidence="3">Pr102</strain>
    </source>
</reference>
<feature type="region of interest" description="Disordered" evidence="1">
    <location>
        <begin position="227"/>
        <end position="266"/>
    </location>
</feature>
<dbReference type="PANTHER" id="PTHR28096">
    <property type="entry name" value="PROTEIN FAF1"/>
    <property type="match status" value="1"/>
</dbReference>
<evidence type="ECO:0000256" key="1">
    <source>
        <dbReference type="SAM" id="MobiDB-lite"/>
    </source>
</evidence>
<dbReference type="VEuPathDB" id="FungiDB:KRP23_5857"/>
<feature type="region of interest" description="Disordered" evidence="1">
    <location>
        <begin position="279"/>
        <end position="332"/>
    </location>
</feature>
<feature type="compositionally biased region" description="Basic and acidic residues" evidence="1">
    <location>
        <begin position="113"/>
        <end position="122"/>
    </location>
</feature>
<organism evidence="2 3">
    <name type="scientific">Phytophthora ramorum</name>
    <name type="common">Sudden oak death agent</name>
    <dbReference type="NCBI Taxonomy" id="164328"/>
    <lineage>
        <taxon>Eukaryota</taxon>
        <taxon>Sar</taxon>
        <taxon>Stramenopiles</taxon>
        <taxon>Oomycota</taxon>
        <taxon>Peronosporomycetes</taxon>
        <taxon>Peronosporales</taxon>
        <taxon>Peronosporaceae</taxon>
        <taxon>Phytophthora</taxon>
    </lineage>
</organism>
<feature type="compositionally biased region" description="Basic and acidic residues" evidence="1">
    <location>
        <begin position="310"/>
        <end position="322"/>
    </location>
</feature>
<dbReference type="eggNOG" id="ENOG502S1PP">
    <property type="taxonomic scope" value="Eukaryota"/>
</dbReference>
<evidence type="ECO:0000313" key="2">
    <source>
        <dbReference type="EnsemblProtists" id="Phyra76192"/>
    </source>
</evidence>
<dbReference type="VEuPathDB" id="FungiDB:KRP23_5858"/>
<dbReference type="PANTHER" id="PTHR28096:SF1">
    <property type="entry name" value="PROTEIN FAF1"/>
    <property type="match status" value="1"/>
</dbReference>